<organism evidence="2 3">
    <name type="scientific">Candidatus Haliotispira prima</name>
    <dbReference type="NCBI Taxonomy" id="3034016"/>
    <lineage>
        <taxon>Bacteria</taxon>
        <taxon>Pseudomonadati</taxon>
        <taxon>Spirochaetota</taxon>
        <taxon>Spirochaetia</taxon>
        <taxon>Spirochaetales</taxon>
        <taxon>Spirochaetaceae</taxon>
        <taxon>Candidatus Haliotispira</taxon>
    </lineage>
</organism>
<reference evidence="2 3" key="1">
    <citation type="submission" date="2023-04" db="EMBL/GenBank/DDBJ databases">
        <title>Spirochaete genome identified in red abalone sample constitutes a novel genus.</title>
        <authorList>
            <person name="Sharma S.P."/>
            <person name="Purcell C.M."/>
            <person name="Hyde J.R."/>
            <person name="Severin A.J."/>
        </authorList>
    </citation>
    <scope>NUCLEOTIDE SEQUENCE [LARGE SCALE GENOMIC DNA]</scope>
    <source>
        <strain evidence="2 3">SP-2023</strain>
    </source>
</reference>
<dbReference type="Proteomes" id="UP001228690">
    <property type="component" value="Chromosome"/>
</dbReference>
<dbReference type="EMBL" id="CP123443">
    <property type="protein sequence ID" value="WGK70043.1"/>
    <property type="molecule type" value="Genomic_DNA"/>
</dbReference>
<name>A0ABY8MLI6_9SPIO</name>
<sequence length="522" mass="59635">MVNNPRFFIDSGVPNVLDDLAVSCRQSHRVPGLALGLGFGRALLFLWVVSYSFSFLYARDYGSGSRGKAPPGQNVSAARRSRTHASRSFRTGTYRSGYHLKENADVRIRLQNLFTAPPTEVLEAPQTLYSQRDGNLPVMFQVRLNNAQSGKLYYAFVNRSYDENGRIVYPVSSRGSYLIRRDLEQDRIDQVKIFLTRNIDDKQSFIRVSPQLNGPYSELEVVIFNRPGYSKVPISIPFEEILTMPLHQFLKVTSKTIRWNALLVDPTLTEWQLVKNISDELRPFLYRIPEVYDGAMDANGLFVKIETGEQLSRPGMNCSGFIKWIADGVYRSRKNWQDETLYLDIEKLKRRQVDMRGGENPWNDGKEVSRDPYFGLDWARAIARELLELETKRTIEPGTNDVRDIPFFNYLENVGYPVTGVNTMMYLLAVKNPGSFYLGSINGTFGDPALHQYYHEVAFFPYFSDDGKFHLVVMDTGVERSEGFLEARYGEDYIHLSRIKAPYKYQAAPLDRQIAGSAVTAN</sequence>
<feature type="region of interest" description="Disordered" evidence="1">
    <location>
        <begin position="64"/>
        <end position="87"/>
    </location>
</feature>
<evidence type="ECO:0000313" key="2">
    <source>
        <dbReference type="EMBL" id="WGK70043.1"/>
    </source>
</evidence>
<proteinExistence type="predicted"/>
<dbReference type="RefSeq" id="WP_326928248.1">
    <property type="nucleotide sequence ID" value="NZ_CP123443.1"/>
</dbReference>
<evidence type="ECO:0000256" key="1">
    <source>
        <dbReference type="SAM" id="MobiDB-lite"/>
    </source>
</evidence>
<protein>
    <submittedName>
        <fullName evidence="2">Uncharacterized protein</fullName>
    </submittedName>
</protein>
<keyword evidence="3" id="KW-1185">Reference proteome</keyword>
<gene>
    <name evidence="2" type="ORF">P0082_04060</name>
</gene>
<evidence type="ECO:0000313" key="3">
    <source>
        <dbReference type="Proteomes" id="UP001228690"/>
    </source>
</evidence>
<accession>A0ABY8MLI6</accession>